<evidence type="ECO:0000256" key="2">
    <source>
        <dbReference type="ARBA" id="ARBA00004186"/>
    </source>
</evidence>
<dbReference type="SMART" id="SM00240">
    <property type="entry name" value="FHA"/>
    <property type="match status" value="1"/>
</dbReference>
<keyword evidence="6" id="KW-0493">Microtubule</keyword>
<dbReference type="InterPro" id="IPR001752">
    <property type="entry name" value="Kinesin_motor_dom"/>
</dbReference>
<dbReference type="GO" id="GO:0030496">
    <property type="term" value="C:midbody"/>
    <property type="evidence" value="ECO:0007669"/>
    <property type="project" value="UniProtKB-SubCell"/>
</dbReference>
<dbReference type="EMBL" id="JACASF010000023">
    <property type="protein sequence ID" value="KAF6399797.1"/>
    <property type="molecule type" value="Genomic_DNA"/>
</dbReference>
<dbReference type="InterPro" id="IPR000253">
    <property type="entry name" value="FHA_dom"/>
</dbReference>
<comment type="similarity">
    <text evidence="15">Belongs to the TRAFAC class myosin-kinesin ATPase superfamily. Kinesin family.</text>
</comment>
<evidence type="ECO:0000313" key="21">
    <source>
        <dbReference type="Proteomes" id="UP000550707"/>
    </source>
</evidence>
<organism evidence="20 21">
    <name type="scientific">Molossus molossus</name>
    <name type="common">Pallas' mastiff bat</name>
    <name type="synonym">Vespertilio molossus</name>
    <dbReference type="NCBI Taxonomy" id="27622"/>
    <lineage>
        <taxon>Eukaryota</taxon>
        <taxon>Metazoa</taxon>
        <taxon>Chordata</taxon>
        <taxon>Craniata</taxon>
        <taxon>Vertebrata</taxon>
        <taxon>Euteleostomi</taxon>
        <taxon>Mammalia</taxon>
        <taxon>Eutheria</taxon>
        <taxon>Laurasiatheria</taxon>
        <taxon>Chiroptera</taxon>
        <taxon>Yangochiroptera</taxon>
        <taxon>Molossidae</taxon>
        <taxon>Molossus</taxon>
    </lineage>
</organism>
<dbReference type="PANTHER" id="PTHR47117">
    <property type="entry name" value="STAR-RELATED LIPID TRANSFER PROTEIN 9"/>
    <property type="match status" value="1"/>
</dbReference>
<accession>A0A7J8BLR5</accession>
<keyword evidence="9 16" id="KW-0175">Coiled coil</keyword>
<evidence type="ECO:0000256" key="8">
    <source>
        <dbReference type="ARBA" id="ARBA00022840"/>
    </source>
</evidence>
<dbReference type="GO" id="GO:0003777">
    <property type="term" value="F:microtubule motor activity"/>
    <property type="evidence" value="ECO:0007669"/>
    <property type="project" value="InterPro"/>
</dbReference>
<feature type="compositionally biased region" description="Polar residues" evidence="17">
    <location>
        <begin position="548"/>
        <end position="561"/>
    </location>
</feature>
<feature type="compositionally biased region" description="Polar residues" evidence="17">
    <location>
        <begin position="376"/>
        <end position="392"/>
    </location>
</feature>
<feature type="region of interest" description="Disordered" evidence="17">
    <location>
        <begin position="123"/>
        <end position="401"/>
    </location>
</feature>
<dbReference type="GO" id="GO:0005874">
    <property type="term" value="C:microtubule"/>
    <property type="evidence" value="ECO:0007669"/>
    <property type="project" value="UniProtKB-KW"/>
</dbReference>
<evidence type="ECO:0000256" key="12">
    <source>
        <dbReference type="ARBA" id="ARBA00023242"/>
    </source>
</evidence>
<dbReference type="SMART" id="SM00129">
    <property type="entry name" value="KISc"/>
    <property type="match status" value="1"/>
</dbReference>
<dbReference type="PROSITE" id="PS00411">
    <property type="entry name" value="KINESIN_MOTOR_1"/>
    <property type="match status" value="1"/>
</dbReference>
<evidence type="ECO:0000256" key="7">
    <source>
        <dbReference type="ARBA" id="ARBA00022741"/>
    </source>
</evidence>
<dbReference type="GO" id="GO:0005819">
    <property type="term" value="C:spindle"/>
    <property type="evidence" value="ECO:0007669"/>
    <property type="project" value="UniProtKB-SubCell"/>
</dbReference>
<keyword evidence="8 15" id="KW-0067">ATP-binding</keyword>
<dbReference type="GO" id="GO:0005524">
    <property type="term" value="F:ATP binding"/>
    <property type="evidence" value="ECO:0007669"/>
    <property type="project" value="UniProtKB-UniRule"/>
</dbReference>
<dbReference type="PRINTS" id="PR00380">
    <property type="entry name" value="KINESINHEAVY"/>
</dbReference>
<comment type="subcellular location">
    <subcellularLocation>
        <location evidence="2">Cytoplasm</location>
        <location evidence="2">Cytoskeleton</location>
        <location evidence="2">Spindle</location>
    </subcellularLocation>
    <subcellularLocation>
        <location evidence="3">Midbody</location>
    </subcellularLocation>
    <subcellularLocation>
        <location evidence="1">Nucleus</location>
    </subcellularLocation>
</comment>
<dbReference type="GO" id="GO:0008017">
    <property type="term" value="F:microtubule binding"/>
    <property type="evidence" value="ECO:0007669"/>
    <property type="project" value="InterPro"/>
</dbReference>
<dbReference type="GO" id="GO:0043066">
    <property type="term" value="P:negative regulation of apoptotic process"/>
    <property type="evidence" value="ECO:0007669"/>
    <property type="project" value="UniProtKB-ARBA"/>
</dbReference>
<dbReference type="FunFam" id="2.60.200.20:FF:000020">
    <property type="entry name" value="Kinesin family member 14"/>
    <property type="match status" value="1"/>
</dbReference>
<comment type="caution">
    <text evidence="20">The sequence shown here is derived from an EMBL/GenBank/DDBJ whole genome shotgun (WGS) entry which is preliminary data.</text>
</comment>
<evidence type="ECO:0000313" key="20">
    <source>
        <dbReference type="EMBL" id="KAF6399797.1"/>
    </source>
</evidence>
<keyword evidence="11" id="KW-0206">Cytoskeleton</keyword>
<dbReference type="PROSITE" id="PS50006">
    <property type="entry name" value="FHA_DOMAIN"/>
    <property type="match status" value="1"/>
</dbReference>
<keyword evidence="10 15" id="KW-0505">Motor protein</keyword>
<evidence type="ECO:0000256" key="13">
    <source>
        <dbReference type="ARBA" id="ARBA00064520"/>
    </source>
</evidence>
<dbReference type="SUPFAM" id="SSF49879">
    <property type="entry name" value="SMAD/FHA domain"/>
    <property type="match status" value="1"/>
</dbReference>
<evidence type="ECO:0000256" key="14">
    <source>
        <dbReference type="ARBA" id="ARBA00073220"/>
    </source>
</evidence>
<evidence type="ECO:0000256" key="10">
    <source>
        <dbReference type="ARBA" id="ARBA00023175"/>
    </source>
</evidence>
<evidence type="ECO:0000256" key="5">
    <source>
        <dbReference type="ARBA" id="ARBA00022553"/>
    </source>
</evidence>
<protein>
    <recommendedName>
        <fullName evidence="14">Kinesin-like protein KIF14</fullName>
    </recommendedName>
</protein>
<dbReference type="Pfam" id="PF00498">
    <property type="entry name" value="FHA"/>
    <property type="match status" value="1"/>
</dbReference>
<dbReference type="GO" id="GO:0007018">
    <property type="term" value="P:microtubule-based movement"/>
    <property type="evidence" value="ECO:0007669"/>
    <property type="project" value="InterPro"/>
</dbReference>
<dbReference type="SUPFAM" id="SSF52540">
    <property type="entry name" value="P-loop containing nucleoside triphosphate hydrolases"/>
    <property type="match status" value="1"/>
</dbReference>
<dbReference type="PANTHER" id="PTHR47117:SF7">
    <property type="entry name" value="KINESIN-LIKE PROTEIN KIF14"/>
    <property type="match status" value="1"/>
</dbReference>
<feature type="coiled-coil region" evidence="16">
    <location>
        <begin position="1168"/>
        <end position="1313"/>
    </location>
</feature>
<dbReference type="Pfam" id="PF23313">
    <property type="entry name" value="4HB_KIF14"/>
    <property type="match status" value="1"/>
</dbReference>
<dbReference type="Proteomes" id="UP000550707">
    <property type="component" value="Unassembled WGS sequence"/>
</dbReference>
<feature type="compositionally biased region" description="Polar residues" evidence="17">
    <location>
        <begin position="129"/>
        <end position="138"/>
    </location>
</feature>
<dbReference type="PROSITE" id="PS50067">
    <property type="entry name" value="KINESIN_MOTOR_2"/>
    <property type="match status" value="1"/>
</dbReference>
<dbReference type="Gene3D" id="2.60.200.20">
    <property type="match status" value="1"/>
</dbReference>
<evidence type="ECO:0000256" key="4">
    <source>
        <dbReference type="ARBA" id="ARBA00022490"/>
    </source>
</evidence>
<feature type="compositionally biased region" description="Polar residues" evidence="17">
    <location>
        <begin position="288"/>
        <end position="303"/>
    </location>
</feature>
<evidence type="ECO:0000256" key="3">
    <source>
        <dbReference type="ARBA" id="ARBA00004214"/>
    </source>
</evidence>
<feature type="region of interest" description="Disordered" evidence="17">
    <location>
        <begin position="1808"/>
        <end position="1864"/>
    </location>
</feature>
<dbReference type="InterPro" id="IPR008984">
    <property type="entry name" value="SMAD_FHA_dom_sf"/>
</dbReference>
<dbReference type="OrthoDB" id="3176171at2759"/>
<keyword evidence="5" id="KW-0597">Phosphoprotein</keyword>
<dbReference type="Pfam" id="PF16183">
    <property type="entry name" value="Kinesin_assoc"/>
    <property type="match status" value="1"/>
</dbReference>
<sequence>MSVYTAHGRNSRDVSGAFSSPKSPSLSDLSHDSSLKLHLKSDMSERENDDPLLRSARKIRDINCTYVISACKAPGDTPLTPNPTGRLTLQRRVTRNKESSLLGSKVGESPEKVTETRLTLQRRARTGSVDKQTTTGTGSVDKWPTARTGSVDRWTTTGTGSVDKQTTAGTGSVDKRTTAGTDSVDRWTTAGTGSVDKRTTAGTGSVDKRTTTGTGSVDKRTTAGTGSVDKRTTAGTGSVDRWTTTGTGSLDKRTTSGTGSLDKRTTAGTDSVDRWTTAGTGSVDKRTTAGTGSVDRWTTTGTGSVDRRTTAGTGSVDKRTTAGTGSLDKRTTAGTGSLDKRTTTGTGSLDKRTTAGTGSVDKRTTAGTGSVDKRTTAATGSVDKQTATQNMGGTAESDCASPAASTNVKTVSNGENSLVASVPSAEDTKDADEKYKETFSALMGADDSVALQFLSHSTPVRPQGQTGAARLGQSVTRPLQSTLDIRVSGAGNLHHRSLGKDIAKNTNKLESLEKGTPTKCAAEHKWTPWCGPPQCKSLAASILKTRTPSFQVQQKPQSSLLVNKRERSQERTLPPQEEAADQSAGAERDPVRAESSQVTVAVRVRPFSQREKDENATQAVFLNGEEIAVRHPDLRHVYSFVYDVSFWSFDESHPHYASQATVYETLAAPLVARALEGYNTCLFAYGQTGSGKSYTMMGFGEEPGIIPRFCEDLFAQVAKKQTQEVRYHLEMSFFEVYNEKIHDLLVGKGERGQGKQPLRVREHPVSGPYVEALAVNAVGSYSDVQGWLQLGSKQRATAATCMNDQSSRSHSVLTLLMTRTQRESVAGEEHGHRVTSRINLVDLAGSERCGPAGSSGQQLREGVSINKSLLTLGKVISALAELGSRRRVFIPYRESVLTWLLKESLGGNSKTAMIATVSPAASSAEETLSTLRYARQARSIVNVARVNEDASAQLIRDLKAEIEKLKAAQRSHQNVDPERYRLCRQEITSLRMKLHQQERDMAEMQRVWKEKFEQAEKRKHHEIKELQKAGIAFQMDNCLPNLVNLSEDPQLSETLLYVLKEGATTVGRCGPSCSPDIRLSGVLVADHHCTIRNVDGTVSIIPVGGAKTYVNGRHVLEPTVLHHGDRVVLGGDHYFRFNHPAEIQKGRRPSGGDTLTSEGPRDFEFAKSELLVAQRSQLEAEIREAQLRAKQEMLQSVQIAQEVAERELSSQRAAYEGRIEALEAELKEESQRKKAQEMSTQRACRRVEELEEAKRRLEQEVRGARRRLQVESLAAQQALEDHSIRHTRILEALEAEKQKIAQEVQTLQQSQSRRGKAAPLPTSWGSMKLSLMIQEANAVSGRFQRQYVFGRHETSDGGGGSGPRVRVRNLQLGVSTLWSLEKFASKLAALKELYESNCSNKCEDLFCDPEDEWEPDVTDTPISSLSRRRSRSLVRSRRISGYLHDVQAHTARNPHSSCSSESSLPGICKDLIGSSLAALGPSREEKTMADSLMRSFLQVHSGLLAVSQAHEEQDEEDQDDLFSSDRAAQARAVQMACAFGQLTALVTHWLGDAPPSARSAQLGDELRQEVKKLGSHLQVFLQGCSSEIPSMVSDAQKKVVQVVRQAVMCVGQLAVLNGTRLHLLESGDMDAGVQEGIMAAVWDGVGSGLRMLLESGLETARALRHELLRQCPQDQVAQQLSAKAAALIGCLESIFAEWKTESPGPRGQPSGGGDLKSAADRAPDILELQRCLEQTVQMVVSILRGHRGDGSLLRSCVERVCSLARGIQVGSGVHAASAGGCDQSPGDLASIAKSLLLCFESEDGPDLLKPWETYNQSSREGPGPPGASGTGPRGSRGVPQRVYQLPSRPPRGSQERTPSRTRWV</sequence>
<dbReference type="InterPro" id="IPR027417">
    <property type="entry name" value="P-loop_NTPase"/>
</dbReference>
<dbReference type="InterPro" id="IPR032405">
    <property type="entry name" value="Kinesin_assoc"/>
</dbReference>
<dbReference type="Gene3D" id="3.40.850.10">
    <property type="entry name" value="Kinesin motor domain"/>
    <property type="match status" value="1"/>
</dbReference>
<dbReference type="Pfam" id="PF00225">
    <property type="entry name" value="Kinesin"/>
    <property type="match status" value="1"/>
</dbReference>
<dbReference type="FunFam" id="3.40.850.10:FF:000042">
    <property type="entry name" value="Kinesin family member 14"/>
    <property type="match status" value="1"/>
</dbReference>
<dbReference type="GO" id="GO:0005634">
    <property type="term" value="C:nucleus"/>
    <property type="evidence" value="ECO:0007669"/>
    <property type="project" value="UniProtKB-SubCell"/>
</dbReference>
<feature type="compositionally biased region" description="Polar residues" evidence="17">
    <location>
        <begin position="153"/>
        <end position="170"/>
    </location>
</feature>
<feature type="coiled-coil region" evidence="16">
    <location>
        <begin position="948"/>
        <end position="1029"/>
    </location>
</feature>
<feature type="domain" description="Kinesin motor" evidence="19">
    <location>
        <begin position="597"/>
        <end position="940"/>
    </location>
</feature>
<evidence type="ECO:0000256" key="17">
    <source>
        <dbReference type="SAM" id="MobiDB-lite"/>
    </source>
</evidence>
<keyword evidence="12" id="KW-0539">Nucleus</keyword>
<dbReference type="InterPro" id="IPR036961">
    <property type="entry name" value="Kinesin_motor_dom_sf"/>
</dbReference>
<reference evidence="20 21" key="1">
    <citation type="journal article" date="2020" name="Nature">
        <title>Six reference-quality genomes reveal evolution of bat adaptations.</title>
        <authorList>
            <person name="Jebb D."/>
            <person name="Huang Z."/>
            <person name="Pippel M."/>
            <person name="Hughes G.M."/>
            <person name="Lavrichenko K."/>
            <person name="Devanna P."/>
            <person name="Winkler S."/>
            <person name="Jermiin L.S."/>
            <person name="Skirmuntt E.C."/>
            <person name="Katzourakis A."/>
            <person name="Burkitt-Gray L."/>
            <person name="Ray D.A."/>
            <person name="Sullivan K.A.M."/>
            <person name="Roscito J.G."/>
            <person name="Kirilenko B.M."/>
            <person name="Davalos L.M."/>
            <person name="Corthals A.P."/>
            <person name="Power M.L."/>
            <person name="Jones G."/>
            <person name="Ransome R.D."/>
            <person name="Dechmann D.K.N."/>
            <person name="Locatelli A.G."/>
            <person name="Puechmaille S.J."/>
            <person name="Fedrigo O."/>
            <person name="Jarvis E.D."/>
            <person name="Hiller M."/>
            <person name="Vernes S.C."/>
            <person name="Myers E.W."/>
            <person name="Teeling E.C."/>
        </authorList>
    </citation>
    <scope>NUCLEOTIDE SEQUENCE [LARGE SCALE GENOMIC DNA]</scope>
    <source>
        <strain evidence="20">MMolMol1</strain>
        <tissue evidence="20">Muscle</tissue>
    </source>
</reference>
<evidence type="ECO:0000259" key="18">
    <source>
        <dbReference type="PROSITE" id="PS50006"/>
    </source>
</evidence>
<dbReference type="CDD" id="cd01365">
    <property type="entry name" value="KISc_KIF1A_KIF1B"/>
    <property type="match status" value="1"/>
</dbReference>
<keyword evidence="21" id="KW-1185">Reference proteome</keyword>
<evidence type="ECO:0000256" key="11">
    <source>
        <dbReference type="ARBA" id="ARBA00023212"/>
    </source>
</evidence>
<feature type="domain" description="FHA" evidence="18">
    <location>
        <begin position="1064"/>
        <end position="1115"/>
    </location>
</feature>
<dbReference type="FunCoup" id="A0A7J8BLR5">
    <property type="interactions" value="498"/>
</dbReference>
<dbReference type="InterPro" id="IPR019821">
    <property type="entry name" value="Kinesin_motor_CS"/>
</dbReference>
<name>A0A7J8BLR5_MOLMO</name>
<evidence type="ECO:0000256" key="6">
    <source>
        <dbReference type="ARBA" id="ARBA00022701"/>
    </source>
</evidence>
<evidence type="ECO:0000256" key="16">
    <source>
        <dbReference type="SAM" id="Coils"/>
    </source>
</evidence>
<comment type="subunit">
    <text evidence="13">Directly interacts with PRC1 within a complex also containing KIF4A, KIF20A and KIF23; targets to the central spindle. Directly interacts with CIT depending on the activation state of the kinase (stronger interaction with the kinase-dead form); targets to the midbody. Interacts with ARRB2; the interaction is detected in the nucleus upon OR1D2 stimulation. Interacts with AKT1; the interaction is detected in the plasma membrane upon INS stimulation and promotes AKT1 phosphorylation. Interacts with SVIL; at midbody during cytokinesis. Interacts with RADIL (via PDZ domain); recruits RADIL to the microtubule network restricting RADIL from interaction with activated RAP1A.</text>
</comment>
<feature type="compositionally biased region" description="Low complexity" evidence="17">
    <location>
        <begin position="19"/>
        <end position="28"/>
    </location>
</feature>
<feature type="region of interest" description="Disordered" evidence="17">
    <location>
        <begin position="1"/>
        <end position="31"/>
    </location>
</feature>
<keyword evidence="4" id="KW-0963">Cytoplasm</keyword>
<dbReference type="CDD" id="cd22707">
    <property type="entry name" value="FHA_KIF14"/>
    <property type="match status" value="1"/>
</dbReference>
<keyword evidence="7 15" id="KW-0547">Nucleotide-binding</keyword>
<evidence type="ECO:0000256" key="15">
    <source>
        <dbReference type="PROSITE-ProRule" id="PRU00283"/>
    </source>
</evidence>
<feature type="region of interest" description="Disordered" evidence="17">
    <location>
        <begin position="548"/>
        <end position="595"/>
    </location>
</feature>
<feature type="binding site" evidence="15">
    <location>
        <begin position="686"/>
        <end position="693"/>
    </location>
    <ligand>
        <name>ATP</name>
        <dbReference type="ChEBI" id="CHEBI:30616"/>
    </ligand>
</feature>
<dbReference type="InParanoid" id="A0A7J8BLR5"/>
<feature type="compositionally biased region" description="Polar residues" evidence="17">
    <location>
        <begin position="233"/>
        <end position="248"/>
    </location>
</feature>
<dbReference type="InterPro" id="IPR056523">
    <property type="entry name" value="4HB_KIF14"/>
</dbReference>
<evidence type="ECO:0000256" key="1">
    <source>
        <dbReference type="ARBA" id="ARBA00004123"/>
    </source>
</evidence>
<evidence type="ECO:0000259" key="19">
    <source>
        <dbReference type="PROSITE" id="PS50067"/>
    </source>
</evidence>
<gene>
    <name evidence="20" type="ORF">HJG59_007284</name>
</gene>
<evidence type="ECO:0000256" key="9">
    <source>
        <dbReference type="ARBA" id="ARBA00023054"/>
    </source>
</evidence>
<proteinExistence type="inferred from homology"/>